<evidence type="ECO:0000259" key="1">
    <source>
        <dbReference type="Pfam" id="PF03101"/>
    </source>
</evidence>
<dbReference type="PANTHER" id="PTHR47718:SF12">
    <property type="entry name" value="PROTEIN FAR1-RELATED SEQUENCE"/>
    <property type="match status" value="1"/>
</dbReference>
<dbReference type="AlphaFoldDB" id="A0A6L2LK60"/>
<dbReference type="InterPro" id="IPR018289">
    <property type="entry name" value="MULE_transposase_dom"/>
</dbReference>
<gene>
    <name evidence="3" type="ORF">Tci_033375</name>
</gene>
<accession>A0A6L2LK60</accession>
<organism evidence="3">
    <name type="scientific">Tanacetum cinerariifolium</name>
    <name type="common">Dalmatian daisy</name>
    <name type="synonym">Chrysanthemum cinerariifolium</name>
    <dbReference type="NCBI Taxonomy" id="118510"/>
    <lineage>
        <taxon>Eukaryota</taxon>
        <taxon>Viridiplantae</taxon>
        <taxon>Streptophyta</taxon>
        <taxon>Embryophyta</taxon>
        <taxon>Tracheophyta</taxon>
        <taxon>Spermatophyta</taxon>
        <taxon>Magnoliopsida</taxon>
        <taxon>eudicotyledons</taxon>
        <taxon>Gunneridae</taxon>
        <taxon>Pentapetalae</taxon>
        <taxon>asterids</taxon>
        <taxon>campanulids</taxon>
        <taxon>Asterales</taxon>
        <taxon>Asteraceae</taxon>
        <taxon>Asteroideae</taxon>
        <taxon>Anthemideae</taxon>
        <taxon>Anthemidinae</taxon>
        <taxon>Tanacetum</taxon>
    </lineage>
</organism>
<proteinExistence type="predicted"/>
<dbReference type="PANTHER" id="PTHR47718">
    <property type="entry name" value="OS01G0519700 PROTEIN"/>
    <property type="match status" value="1"/>
</dbReference>
<reference evidence="3" key="1">
    <citation type="journal article" date="2019" name="Sci. Rep.">
        <title>Draft genome of Tanacetum cinerariifolium, the natural source of mosquito coil.</title>
        <authorList>
            <person name="Yamashiro T."/>
            <person name="Shiraishi A."/>
            <person name="Satake H."/>
            <person name="Nakayama K."/>
        </authorList>
    </citation>
    <scope>NUCLEOTIDE SEQUENCE</scope>
</reference>
<name>A0A6L2LK60_TANCI</name>
<evidence type="ECO:0000313" key="3">
    <source>
        <dbReference type="EMBL" id="GEU61397.1"/>
    </source>
</evidence>
<feature type="domain" description="MULE transposase" evidence="2">
    <location>
        <begin position="307"/>
        <end position="390"/>
    </location>
</feature>
<protein>
    <submittedName>
        <fullName evidence="3">Uncharacterized protein</fullName>
    </submittedName>
</protein>
<dbReference type="Pfam" id="PF03101">
    <property type="entry name" value="FAR1"/>
    <property type="match status" value="1"/>
</dbReference>
<evidence type="ECO:0000259" key="2">
    <source>
        <dbReference type="Pfam" id="PF10551"/>
    </source>
</evidence>
<dbReference type="Pfam" id="PF10551">
    <property type="entry name" value="MULE"/>
    <property type="match status" value="1"/>
</dbReference>
<feature type="domain" description="FAR1" evidence="1">
    <location>
        <begin position="99"/>
        <end position="193"/>
    </location>
</feature>
<comment type="caution">
    <text evidence="3">The sequence shown here is derived from an EMBL/GenBank/DDBJ whole genome shotgun (WGS) entry which is preliminary data.</text>
</comment>
<dbReference type="EMBL" id="BKCJ010004496">
    <property type="protein sequence ID" value="GEU61397.1"/>
    <property type="molecule type" value="Genomic_DNA"/>
</dbReference>
<sequence length="596" mass="67919">MAVFDLNQPAISLSEEDYVAASNSHVVSVSSSINTGCDSLASHDNIASSSNSSKTPKAIIHHEFIDTFGGSVYWVPRVSACVLPVLGTVYDSLDEYIEIYRKYASEAGFGIRLSCQKRLKCGYVKQKYIVCNREGCPKDVWLKTLDPKRNDRQVRSLNFKVCGCKARVVFDMVVDTTKYVLTTFDVKHNHELDRVEYKHLSKVERKLTYNEQLFNIKAANANIGAVRAHNLYTGLKGSSSLVHGTQTESKNFTRVINCFIGDSDAQMLITKMEQRQDFTKDFFDYFVEDAELCGLFWADEVAKCNYKEYKMVFVPFTIIDNHRKSVTVGSGLLKKETVEAYGWLLRAFKKDFVRPPNIVVTDQDGAMRLAVATEFPESKHRLCMWHIIQKIPAKIVSRIYDDTDFKDKFGKIVCNMFIGPEEFEDIWNKLVEEFNLVNHKWLSKMYRLRSSWVLAFFVDSPLCGLMRTTSSYGNKNESIEKLAMEASIILDSCVHMLRNNKPKLSIFVNKMKAIKSELETEFPIVPTHTVSDFVQELMGVKKPDKVKVKNPTGVRPKGREKQNRIKSGSEISMKKIVKKRNKTLNGCDICGLVKDI</sequence>
<dbReference type="InterPro" id="IPR004330">
    <property type="entry name" value="FAR1_DNA_bnd_dom"/>
</dbReference>